<dbReference type="EC" id="2.7.12.1" evidence="1"/>
<keyword evidence="4 11" id="KW-0547">Nucleotide-binding</keyword>
<feature type="binding site" evidence="11">
    <location>
        <position position="355"/>
    </location>
    <ligand>
        <name>ATP</name>
        <dbReference type="ChEBI" id="CHEBI:30616"/>
    </ligand>
</feature>
<evidence type="ECO:0000313" key="14">
    <source>
        <dbReference type="EMBL" id="KAK4114378.1"/>
    </source>
</evidence>
<dbReference type="InterPro" id="IPR051175">
    <property type="entry name" value="CLK_kinases"/>
</dbReference>
<dbReference type="FunFam" id="1.10.510.10:FF:000612">
    <property type="entry name" value="Serine/threonine-protein kinase AFC2"/>
    <property type="match status" value="1"/>
</dbReference>
<evidence type="ECO:0000256" key="8">
    <source>
        <dbReference type="ARBA" id="ARBA00049003"/>
    </source>
</evidence>
<reference evidence="14" key="1">
    <citation type="journal article" date="2023" name="Mol. Phylogenet. Evol.">
        <title>Genome-scale phylogeny and comparative genomics of the fungal order Sordariales.</title>
        <authorList>
            <person name="Hensen N."/>
            <person name="Bonometti L."/>
            <person name="Westerberg I."/>
            <person name="Brannstrom I.O."/>
            <person name="Guillou S."/>
            <person name="Cros-Aarteil S."/>
            <person name="Calhoun S."/>
            <person name="Haridas S."/>
            <person name="Kuo A."/>
            <person name="Mondo S."/>
            <person name="Pangilinan J."/>
            <person name="Riley R."/>
            <person name="LaButti K."/>
            <person name="Andreopoulos B."/>
            <person name="Lipzen A."/>
            <person name="Chen C."/>
            <person name="Yan M."/>
            <person name="Daum C."/>
            <person name="Ng V."/>
            <person name="Clum A."/>
            <person name="Steindorff A."/>
            <person name="Ohm R.A."/>
            <person name="Martin F."/>
            <person name="Silar P."/>
            <person name="Natvig D.O."/>
            <person name="Lalanne C."/>
            <person name="Gautier V."/>
            <person name="Ament-Velasquez S.L."/>
            <person name="Kruys A."/>
            <person name="Hutchinson M.I."/>
            <person name="Powell A.J."/>
            <person name="Barry K."/>
            <person name="Miller A.N."/>
            <person name="Grigoriev I.V."/>
            <person name="Debuchy R."/>
            <person name="Gladieux P."/>
            <person name="Hiltunen Thoren M."/>
            <person name="Johannesson H."/>
        </authorList>
    </citation>
    <scope>NUCLEOTIDE SEQUENCE</scope>
    <source>
        <strain evidence="14">CBS 508.74</strain>
    </source>
</reference>
<feature type="compositionally biased region" description="Low complexity" evidence="12">
    <location>
        <begin position="226"/>
        <end position="237"/>
    </location>
</feature>
<evidence type="ECO:0000256" key="5">
    <source>
        <dbReference type="ARBA" id="ARBA00022777"/>
    </source>
</evidence>
<evidence type="ECO:0000259" key="13">
    <source>
        <dbReference type="PROSITE" id="PS50011"/>
    </source>
</evidence>
<feature type="region of interest" description="Disordered" evidence="12">
    <location>
        <begin position="688"/>
        <end position="709"/>
    </location>
</feature>
<dbReference type="Gene3D" id="3.30.200.20">
    <property type="entry name" value="Phosphorylase Kinase, domain 1"/>
    <property type="match status" value="1"/>
</dbReference>
<dbReference type="Pfam" id="PF00069">
    <property type="entry name" value="Pkinase"/>
    <property type="match status" value="1"/>
</dbReference>
<evidence type="ECO:0000256" key="12">
    <source>
        <dbReference type="SAM" id="MobiDB-lite"/>
    </source>
</evidence>
<evidence type="ECO:0000256" key="4">
    <source>
        <dbReference type="ARBA" id="ARBA00022741"/>
    </source>
</evidence>
<dbReference type="CDD" id="cd14134">
    <property type="entry name" value="PKc_CLK"/>
    <property type="match status" value="1"/>
</dbReference>
<evidence type="ECO:0000256" key="1">
    <source>
        <dbReference type="ARBA" id="ARBA00013203"/>
    </source>
</evidence>
<feature type="compositionally biased region" description="Low complexity" evidence="12">
    <location>
        <begin position="1"/>
        <end position="13"/>
    </location>
</feature>
<keyword evidence="2" id="KW-0723">Serine/threonine-protein kinase</keyword>
<evidence type="ECO:0000256" key="6">
    <source>
        <dbReference type="ARBA" id="ARBA00022840"/>
    </source>
</evidence>
<sequence>MSTPTTATATLPPYNHHHFRYSHQHPPYTQANSSPYRPPNPILPSPASRLAYPSPATYSVSANHAVSNGVLAVPHEPARLPPQETANPSPRSDSAYTMPAGSQTQSVADSQQPARKRRRSRGPDWDTFYKNGLPKEIIVIEDTPEPERPNPATALSQTLANGRAHAANGNIVAHQAKRRKRDDEPTRYDPVHHNSIVGSFTHTSRQDGSPSKSTAPSDRTNSAIHTTAATSLGSLSSNGHYEYDAQPGQKRKRTTRQQIANEARRRDAGTVTDAFASYRPPPYPPKKARDVPITVIPDPPHSKNVRCDDDDGHYIVVPDNDLTDRYQMIKLLGQGTFGKVVQARDKIANKLVAIKIIRSVQKYREASKIELRVLETLRANDEENRNRCIHFRDCFDFRGHICIVMDLLGQSVFDFLKSNNFVPFPNSQIQHFARQLFTSVAFLHDLNLIHTDLKPENILLCHNEYQTFTYNRKIPSSSTTIGRQATQRRVLLDTEIRLIDFGSATFQDEYHSSVVSTRHYRAPEIILGLGWSFPCDIWSIGCILVEFFTGDALFQTHDNLEHLAMMEAVVNARIDVPLVHQVNRMTRNGGNPAAKYFKRLKLDYPTPETTRASRRFVKAMKTLPEIIPPTTKFLAQFLDLLQKIFVYDPNQRITAKQALQHPWFRETAAPDDGTEAARIRAERAEKMMRMRDQLSGSHASVGEERGIRR</sequence>
<dbReference type="GO" id="GO:0004674">
    <property type="term" value="F:protein serine/threonine kinase activity"/>
    <property type="evidence" value="ECO:0007669"/>
    <property type="project" value="UniProtKB-KW"/>
</dbReference>
<dbReference type="InterPro" id="IPR000719">
    <property type="entry name" value="Prot_kinase_dom"/>
</dbReference>
<dbReference type="GO" id="GO:0005634">
    <property type="term" value="C:nucleus"/>
    <property type="evidence" value="ECO:0007669"/>
    <property type="project" value="TreeGrafter"/>
</dbReference>
<comment type="caution">
    <text evidence="14">The sequence shown here is derived from an EMBL/GenBank/DDBJ whole genome shotgun (WGS) entry which is preliminary data.</text>
</comment>
<keyword evidence="5 14" id="KW-0418">Kinase</keyword>
<dbReference type="PANTHER" id="PTHR45646">
    <property type="entry name" value="SERINE/THREONINE-PROTEIN KINASE DOA-RELATED"/>
    <property type="match status" value="1"/>
</dbReference>
<comment type="catalytic activity">
    <reaction evidence="8">
        <text>L-seryl-[protein] + ATP = O-phospho-L-seryl-[protein] + ADP + H(+)</text>
        <dbReference type="Rhea" id="RHEA:17989"/>
        <dbReference type="Rhea" id="RHEA-COMP:9863"/>
        <dbReference type="Rhea" id="RHEA-COMP:11604"/>
        <dbReference type="ChEBI" id="CHEBI:15378"/>
        <dbReference type="ChEBI" id="CHEBI:29999"/>
        <dbReference type="ChEBI" id="CHEBI:30616"/>
        <dbReference type="ChEBI" id="CHEBI:83421"/>
        <dbReference type="ChEBI" id="CHEBI:456216"/>
        <dbReference type="EC" id="2.7.12.1"/>
    </reaction>
</comment>
<dbReference type="PANTHER" id="PTHR45646:SF11">
    <property type="entry name" value="SERINE_THREONINE-PROTEIN KINASE DOA"/>
    <property type="match status" value="1"/>
</dbReference>
<evidence type="ECO:0000256" key="2">
    <source>
        <dbReference type="ARBA" id="ARBA00022527"/>
    </source>
</evidence>
<feature type="compositionally biased region" description="Basic and acidic residues" evidence="12">
    <location>
        <begin position="181"/>
        <end position="192"/>
    </location>
</feature>
<dbReference type="PROSITE" id="PS00107">
    <property type="entry name" value="PROTEIN_KINASE_ATP"/>
    <property type="match status" value="1"/>
</dbReference>
<dbReference type="GO" id="GO:0043484">
    <property type="term" value="P:regulation of RNA splicing"/>
    <property type="evidence" value="ECO:0007669"/>
    <property type="project" value="TreeGrafter"/>
</dbReference>
<name>A0AAN6TH75_9PEZI</name>
<evidence type="ECO:0000256" key="10">
    <source>
        <dbReference type="ARBA" id="ARBA00051680"/>
    </source>
</evidence>
<dbReference type="GeneID" id="89934326"/>
<dbReference type="GO" id="GO:0005524">
    <property type="term" value="F:ATP binding"/>
    <property type="evidence" value="ECO:0007669"/>
    <property type="project" value="UniProtKB-UniRule"/>
</dbReference>
<gene>
    <name evidence="14" type="ORF">N656DRAFT_588387</name>
</gene>
<dbReference type="InterPro" id="IPR011009">
    <property type="entry name" value="Kinase-like_dom_sf"/>
</dbReference>
<feature type="region of interest" description="Disordered" evidence="12">
    <location>
        <begin position="166"/>
        <end position="307"/>
    </location>
</feature>
<comment type="catalytic activity">
    <reaction evidence="10">
        <text>L-tyrosyl-[protein] + ATP = O-phospho-L-tyrosyl-[protein] + ADP + H(+)</text>
        <dbReference type="Rhea" id="RHEA:10596"/>
        <dbReference type="Rhea" id="RHEA-COMP:10136"/>
        <dbReference type="Rhea" id="RHEA-COMP:20101"/>
        <dbReference type="ChEBI" id="CHEBI:15378"/>
        <dbReference type="ChEBI" id="CHEBI:30616"/>
        <dbReference type="ChEBI" id="CHEBI:46858"/>
        <dbReference type="ChEBI" id="CHEBI:61978"/>
        <dbReference type="ChEBI" id="CHEBI:456216"/>
        <dbReference type="EC" id="2.7.12.1"/>
    </reaction>
</comment>
<accession>A0AAN6TH75</accession>
<dbReference type="Proteomes" id="UP001302812">
    <property type="component" value="Unassembled WGS sequence"/>
</dbReference>
<dbReference type="SMART" id="SM00220">
    <property type="entry name" value="S_TKc"/>
    <property type="match status" value="1"/>
</dbReference>
<dbReference type="InterPro" id="IPR008271">
    <property type="entry name" value="Ser/Thr_kinase_AS"/>
</dbReference>
<dbReference type="EMBL" id="MU853337">
    <property type="protein sequence ID" value="KAK4114378.1"/>
    <property type="molecule type" value="Genomic_DNA"/>
</dbReference>
<proteinExistence type="inferred from homology"/>
<reference evidence="14" key="2">
    <citation type="submission" date="2023-05" db="EMBL/GenBank/DDBJ databases">
        <authorList>
            <consortium name="Lawrence Berkeley National Laboratory"/>
            <person name="Steindorff A."/>
            <person name="Hensen N."/>
            <person name="Bonometti L."/>
            <person name="Westerberg I."/>
            <person name="Brannstrom I.O."/>
            <person name="Guillou S."/>
            <person name="Cros-Aarteil S."/>
            <person name="Calhoun S."/>
            <person name="Haridas S."/>
            <person name="Kuo A."/>
            <person name="Mondo S."/>
            <person name="Pangilinan J."/>
            <person name="Riley R."/>
            <person name="Labutti K."/>
            <person name="Andreopoulos B."/>
            <person name="Lipzen A."/>
            <person name="Chen C."/>
            <person name="Yanf M."/>
            <person name="Daum C."/>
            <person name="Ng V."/>
            <person name="Clum A."/>
            <person name="Ohm R."/>
            <person name="Martin F."/>
            <person name="Silar P."/>
            <person name="Natvig D."/>
            <person name="Lalanne C."/>
            <person name="Gautier V."/>
            <person name="Ament-Velasquez S.L."/>
            <person name="Kruys A."/>
            <person name="Hutchinson M.I."/>
            <person name="Powell A.J."/>
            <person name="Barry K."/>
            <person name="Miller A.N."/>
            <person name="Grigoriev I.V."/>
            <person name="Debuchy R."/>
            <person name="Gladieux P."/>
            <person name="Thoren M.H."/>
            <person name="Johannesson H."/>
        </authorList>
    </citation>
    <scope>NUCLEOTIDE SEQUENCE</scope>
    <source>
        <strain evidence="14">CBS 508.74</strain>
    </source>
</reference>
<dbReference type="PROSITE" id="PS50011">
    <property type="entry name" value="PROTEIN_KINASE_DOM"/>
    <property type="match status" value="1"/>
</dbReference>
<keyword evidence="15" id="KW-1185">Reference proteome</keyword>
<keyword evidence="3" id="KW-0808">Transferase</keyword>
<feature type="region of interest" description="Disordered" evidence="12">
    <location>
        <begin position="76"/>
        <end position="129"/>
    </location>
</feature>
<evidence type="ECO:0000256" key="7">
    <source>
        <dbReference type="ARBA" id="ARBA00037966"/>
    </source>
</evidence>
<dbReference type="GO" id="GO:0004712">
    <property type="term" value="F:protein serine/threonine/tyrosine kinase activity"/>
    <property type="evidence" value="ECO:0007669"/>
    <property type="project" value="UniProtKB-EC"/>
</dbReference>
<comment type="catalytic activity">
    <reaction evidence="9">
        <text>L-threonyl-[protein] + ATP = O-phospho-L-threonyl-[protein] + ADP + H(+)</text>
        <dbReference type="Rhea" id="RHEA:46608"/>
        <dbReference type="Rhea" id="RHEA-COMP:11060"/>
        <dbReference type="Rhea" id="RHEA-COMP:11605"/>
        <dbReference type="ChEBI" id="CHEBI:15378"/>
        <dbReference type="ChEBI" id="CHEBI:30013"/>
        <dbReference type="ChEBI" id="CHEBI:30616"/>
        <dbReference type="ChEBI" id="CHEBI:61977"/>
        <dbReference type="ChEBI" id="CHEBI:456216"/>
        <dbReference type="EC" id="2.7.12.1"/>
    </reaction>
</comment>
<dbReference type="PROSITE" id="PS00108">
    <property type="entry name" value="PROTEIN_KINASE_ST"/>
    <property type="match status" value="1"/>
</dbReference>
<keyword evidence="6 11" id="KW-0067">ATP-binding</keyword>
<evidence type="ECO:0000256" key="3">
    <source>
        <dbReference type="ARBA" id="ARBA00022679"/>
    </source>
</evidence>
<feature type="compositionally biased region" description="Polar residues" evidence="12">
    <location>
        <begin position="84"/>
        <end position="113"/>
    </location>
</feature>
<evidence type="ECO:0000313" key="15">
    <source>
        <dbReference type="Proteomes" id="UP001302812"/>
    </source>
</evidence>
<dbReference type="Gene3D" id="1.10.510.10">
    <property type="entry name" value="Transferase(Phosphotransferase) domain 1"/>
    <property type="match status" value="1"/>
</dbReference>
<dbReference type="RefSeq" id="XP_064671948.1">
    <property type="nucleotide sequence ID" value="XM_064810201.1"/>
</dbReference>
<dbReference type="SUPFAM" id="SSF56112">
    <property type="entry name" value="Protein kinase-like (PK-like)"/>
    <property type="match status" value="1"/>
</dbReference>
<comment type="similarity">
    <text evidence="7">Belongs to the protein kinase superfamily. CMGC Ser/Thr protein kinase family. Lammer subfamily.</text>
</comment>
<dbReference type="InterPro" id="IPR017441">
    <property type="entry name" value="Protein_kinase_ATP_BS"/>
</dbReference>
<feature type="compositionally biased region" description="Polar residues" evidence="12">
    <location>
        <begin position="196"/>
        <end position="225"/>
    </location>
</feature>
<evidence type="ECO:0000256" key="9">
    <source>
        <dbReference type="ARBA" id="ARBA00049308"/>
    </source>
</evidence>
<protein>
    <recommendedName>
        <fullName evidence="1">dual-specificity kinase</fullName>
        <ecNumber evidence="1">2.7.12.1</ecNumber>
    </recommendedName>
</protein>
<dbReference type="AlphaFoldDB" id="A0AAN6TH75"/>
<feature type="region of interest" description="Disordered" evidence="12">
    <location>
        <begin position="1"/>
        <end position="54"/>
    </location>
</feature>
<organism evidence="14 15">
    <name type="scientific">Canariomyces notabilis</name>
    <dbReference type="NCBI Taxonomy" id="2074819"/>
    <lineage>
        <taxon>Eukaryota</taxon>
        <taxon>Fungi</taxon>
        <taxon>Dikarya</taxon>
        <taxon>Ascomycota</taxon>
        <taxon>Pezizomycotina</taxon>
        <taxon>Sordariomycetes</taxon>
        <taxon>Sordariomycetidae</taxon>
        <taxon>Sordariales</taxon>
        <taxon>Chaetomiaceae</taxon>
        <taxon>Canariomyces</taxon>
    </lineage>
</organism>
<feature type="domain" description="Protein kinase" evidence="13">
    <location>
        <begin position="326"/>
        <end position="664"/>
    </location>
</feature>
<evidence type="ECO:0000256" key="11">
    <source>
        <dbReference type="PROSITE-ProRule" id="PRU10141"/>
    </source>
</evidence>